<keyword evidence="3" id="KW-0969">Cilium</keyword>
<feature type="domain" description="Archaeal Type IV pilin N-terminal" evidence="2">
    <location>
        <begin position="11"/>
        <end position="86"/>
    </location>
</feature>
<dbReference type="InterPro" id="IPR012859">
    <property type="entry name" value="Pilin_N_archaeal"/>
</dbReference>
<keyword evidence="4" id="KW-1185">Reference proteome</keyword>
<keyword evidence="1" id="KW-1133">Transmembrane helix</keyword>
<keyword evidence="1" id="KW-0812">Transmembrane</keyword>
<proteinExistence type="predicted"/>
<dbReference type="EMBL" id="LOPV01000221">
    <property type="protein sequence ID" value="KTG26657.1"/>
    <property type="molecule type" value="Genomic_DNA"/>
</dbReference>
<keyword evidence="3" id="KW-0966">Cell projection</keyword>
<name>A0A0W1SKN6_9EURY</name>
<dbReference type="PANTHER" id="PTHR38138:SF1">
    <property type="entry name" value="ARCHAEAL TYPE IV PILIN N-TERMINAL DOMAIN-CONTAINING PROTEIN"/>
    <property type="match status" value="1"/>
</dbReference>
<comment type="caution">
    <text evidence="3">The sequence shown here is derived from an EMBL/GenBank/DDBJ whole genome shotgun (WGS) entry which is preliminary data.</text>
</comment>
<protein>
    <submittedName>
        <fullName evidence="3">Flagellin</fullName>
    </submittedName>
</protein>
<dbReference type="PANTHER" id="PTHR38138">
    <property type="entry name" value="VNG6441H"/>
    <property type="match status" value="1"/>
</dbReference>
<dbReference type="Pfam" id="PF07790">
    <property type="entry name" value="Pilin_N"/>
    <property type="match status" value="1"/>
</dbReference>
<keyword evidence="1" id="KW-0472">Membrane</keyword>
<dbReference type="NCBIfam" id="TIGR02537">
    <property type="entry name" value="arch_flag_Nterm"/>
    <property type="match status" value="1"/>
</dbReference>
<dbReference type="Proteomes" id="UP000053157">
    <property type="component" value="Unassembled WGS sequence"/>
</dbReference>
<dbReference type="InterPro" id="IPR013373">
    <property type="entry name" value="Flagellin/pilin_N_arc"/>
</dbReference>
<evidence type="ECO:0000256" key="1">
    <source>
        <dbReference type="SAM" id="Phobius"/>
    </source>
</evidence>
<feature type="transmembrane region" description="Helical" evidence="1">
    <location>
        <begin position="12"/>
        <end position="40"/>
    </location>
</feature>
<dbReference type="OrthoDB" id="118020at2157"/>
<accession>A0A0W1SKN6</accession>
<evidence type="ECO:0000313" key="4">
    <source>
        <dbReference type="Proteomes" id="UP000053157"/>
    </source>
</evidence>
<evidence type="ECO:0000259" key="2">
    <source>
        <dbReference type="Pfam" id="PF07790"/>
    </source>
</evidence>
<gene>
    <name evidence="3" type="ORF">AUR66_16000</name>
</gene>
<organism evidence="3 4">
    <name type="scientific">Haloferax profundi</name>
    <dbReference type="NCBI Taxonomy" id="1544718"/>
    <lineage>
        <taxon>Archaea</taxon>
        <taxon>Methanobacteriati</taxon>
        <taxon>Methanobacteriota</taxon>
        <taxon>Stenosarchaea group</taxon>
        <taxon>Halobacteria</taxon>
        <taxon>Halobacteriales</taxon>
        <taxon>Haloferacaceae</taxon>
        <taxon>Haloferax</taxon>
    </lineage>
</organism>
<keyword evidence="3" id="KW-0282">Flagellum</keyword>
<evidence type="ECO:0000313" key="3">
    <source>
        <dbReference type="EMBL" id="KTG26657.1"/>
    </source>
</evidence>
<sequence>MDIRKFLTESRAVSPVIGVILMVAITVILAAVIGTFVLGLGDQVGDTAPQASFSFEYTNDSVNGDELSITHESGDGIPATQLTVSSTVGFDADTVSPGYVKRDAHEFGNFSSVASSDDIAAGTTVTVLADTAGDDLGAGTFRIVWTSDAGSSSATLQKWTGPRA</sequence>
<dbReference type="AlphaFoldDB" id="A0A0W1SKN6"/>
<dbReference type="RefSeq" id="WP_058572487.1">
    <property type="nucleotide sequence ID" value="NZ_LOPV01000221.1"/>
</dbReference>
<reference evidence="3 4" key="1">
    <citation type="submission" date="2015-12" db="EMBL/GenBank/DDBJ databases">
        <title>Haloferax profundi sp. nov. isolated from the Discovery deep brine-seawater interface in the Red Sea.</title>
        <authorList>
            <person name="Zhang G."/>
            <person name="Stingl U."/>
            <person name="Rashid M."/>
        </authorList>
    </citation>
    <scope>NUCLEOTIDE SEQUENCE [LARGE SCALE GENOMIC DNA]</scope>
    <source>
        <strain evidence="3 4">SB29</strain>
    </source>
</reference>